<evidence type="ECO:0000259" key="10">
    <source>
        <dbReference type="Pfam" id="PF00909"/>
    </source>
</evidence>
<dbReference type="PROSITE" id="PS01219">
    <property type="entry name" value="AMMONIUM_TRANSP"/>
    <property type="match status" value="1"/>
</dbReference>
<dbReference type="InterPro" id="IPR024041">
    <property type="entry name" value="NH4_transpt_AmtB-like_dom"/>
</dbReference>
<dbReference type="Proteomes" id="UP000663829">
    <property type="component" value="Unassembled WGS sequence"/>
</dbReference>
<dbReference type="GO" id="GO:0005886">
    <property type="term" value="C:plasma membrane"/>
    <property type="evidence" value="ECO:0007669"/>
    <property type="project" value="TreeGrafter"/>
</dbReference>
<feature type="transmembrane region" description="Helical" evidence="9">
    <location>
        <begin position="6"/>
        <end position="23"/>
    </location>
</feature>
<dbReference type="Pfam" id="PF00909">
    <property type="entry name" value="Ammonium_transp"/>
    <property type="match status" value="2"/>
</dbReference>
<comment type="caution">
    <text evidence="11">The sequence shown here is derived from an EMBL/GenBank/DDBJ whole genome shotgun (WGS) entry which is preliminary data.</text>
</comment>
<feature type="transmembrane region" description="Helical" evidence="9">
    <location>
        <begin position="98"/>
        <end position="119"/>
    </location>
</feature>
<feature type="transmembrane region" description="Helical" evidence="9">
    <location>
        <begin position="284"/>
        <end position="301"/>
    </location>
</feature>
<evidence type="ECO:0000256" key="4">
    <source>
        <dbReference type="ARBA" id="ARBA00022692"/>
    </source>
</evidence>
<keyword evidence="12" id="KW-1185">Reference proteome</keyword>
<feature type="domain" description="Ammonium transporter AmtB-like" evidence="10">
    <location>
        <begin position="334"/>
        <end position="463"/>
    </location>
</feature>
<feature type="transmembrane region" description="Helical" evidence="9">
    <location>
        <begin position="126"/>
        <end position="144"/>
    </location>
</feature>
<evidence type="ECO:0000256" key="8">
    <source>
        <dbReference type="SAM" id="MobiDB-lite"/>
    </source>
</evidence>
<evidence type="ECO:0000313" key="11">
    <source>
        <dbReference type="EMBL" id="CAF1071011.1"/>
    </source>
</evidence>
<keyword evidence="4 9" id="KW-0812">Transmembrane</keyword>
<dbReference type="AlphaFoldDB" id="A0A814M2L4"/>
<keyword evidence="5 9" id="KW-1133">Transmembrane helix</keyword>
<dbReference type="GO" id="GO:0008519">
    <property type="term" value="F:ammonium channel activity"/>
    <property type="evidence" value="ECO:0007669"/>
    <property type="project" value="InterPro"/>
</dbReference>
<organism evidence="11 12">
    <name type="scientific">Didymodactylos carnosus</name>
    <dbReference type="NCBI Taxonomy" id="1234261"/>
    <lineage>
        <taxon>Eukaryota</taxon>
        <taxon>Metazoa</taxon>
        <taxon>Spiralia</taxon>
        <taxon>Gnathifera</taxon>
        <taxon>Rotifera</taxon>
        <taxon>Eurotatoria</taxon>
        <taxon>Bdelloidea</taxon>
        <taxon>Philodinida</taxon>
        <taxon>Philodinidae</taxon>
        <taxon>Didymodactylos</taxon>
    </lineage>
</organism>
<feature type="transmembrane region" description="Helical" evidence="9">
    <location>
        <begin position="413"/>
        <end position="436"/>
    </location>
</feature>
<reference evidence="11" key="1">
    <citation type="submission" date="2021-02" db="EMBL/GenBank/DDBJ databases">
        <authorList>
            <person name="Nowell W R."/>
        </authorList>
    </citation>
    <scope>NUCLEOTIDE SEQUENCE</scope>
</reference>
<accession>A0A814M2L4</accession>
<evidence type="ECO:0000256" key="1">
    <source>
        <dbReference type="ARBA" id="ARBA00004141"/>
    </source>
</evidence>
<keyword evidence="6 9" id="KW-0472">Membrane</keyword>
<comment type="similarity">
    <text evidence="2">Belongs to the ammonia transporter channel (TC 1.A.11.2) family.</text>
</comment>
<name>A0A814M2L4_9BILA</name>
<evidence type="ECO:0000256" key="3">
    <source>
        <dbReference type="ARBA" id="ARBA00022448"/>
    </source>
</evidence>
<protein>
    <recommendedName>
        <fullName evidence="10">Ammonium transporter AmtB-like domain-containing protein</fullName>
    </recommendedName>
</protein>
<feature type="transmembrane region" description="Helical" evidence="9">
    <location>
        <begin position="258"/>
        <end position="278"/>
    </location>
</feature>
<evidence type="ECO:0000256" key="6">
    <source>
        <dbReference type="ARBA" id="ARBA00023136"/>
    </source>
</evidence>
<gene>
    <name evidence="11" type="ORF">GPM918_LOCUS17276</name>
</gene>
<feature type="compositionally biased region" description="Polar residues" evidence="8">
    <location>
        <begin position="464"/>
        <end position="480"/>
    </location>
</feature>
<feature type="transmembrane region" description="Helical" evidence="9">
    <location>
        <begin position="342"/>
        <end position="359"/>
    </location>
</feature>
<dbReference type="SUPFAM" id="SSF111352">
    <property type="entry name" value="Ammonium transporter"/>
    <property type="match status" value="2"/>
</dbReference>
<sequence length="518" mass="56010">MMASTALVYMMTPALAFFYGGLVENKNILNQLFLSFICMAIVTVQWCLFGFSFAFGPGNNAFGSFQFGALRFPYQNSSDPTLFFGEGVDSLNSPTFPILTFAAYQAAFAVVTPALISGAVVGRMKLLPYMLFIFLWSTFCYDPLARWVFSNQGWLHQYGSLDFAGGTVVHISSGVSGFVSAIILGKRHDYDPKVDMVGHNIPFTVLGAGLLWIGWIGFNGGSALAANGIAALAMTNTNTAAASALLTWVLMDAIRGTISVSGGCSAVVVGLVVVTPAAGFVQPGWALLLGIIGAIIVYWTLQFKKRYLHVDDTLDTFTCFCTLEKVVLFDCFKPAAGFVQPGWALLLGIIGAIIVYWTLQFKKRYLHVDDTLDTFTCHGVGGIVGAFCTGLFCQTDVNSSGANGAFYGNPIQLWRQIAAILVAFGFCAACTAAILLPMHFTFGIKLTTEDQALGMDGVLHGESWNNNNGTASRSGKQQLEQQRRQSEVVELPTKTQDDHTVPTQKRSSTLEVLHDAFV</sequence>
<dbReference type="EMBL" id="CAJNOQ010004712">
    <property type="protein sequence ID" value="CAF1071011.1"/>
    <property type="molecule type" value="Genomic_DNA"/>
</dbReference>
<dbReference type="PANTHER" id="PTHR43029:SF10">
    <property type="entry name" value="AMMONIUM TRANSPORTER MEP2"/>
    <property type="match status" value="1"/>
</dbReference>
<keyword evidence="7" id="KW-0924">Ammonia transport</keyword>
<dbReference type="InterPro" id="IPR029020">
    <property type="entry name" value="Ammonium/urea_transptr"/>
</dbReference>
<feature type="transmembrane region" description="Helical" evidence="9">
    <location>
        <begin position="224"/>
        <end position="251"/>
    </location>
</feature>
<dbReference type="PANTHER" id="PTHR43029">
    <property type="entry name" value="AMMONIUM TRANSPORTER MEP2"/>
    <property type="match status" value="1"/>
</dbReference>
<dbReference type="Gene3D" id="1.10.3430.10">
    <property type="entry name" value="Ammonium transporter AmtB like domains"/>
    <property type="match status" value="2"/>
</dbReference>
<feature type="transmembrane region" description="Helical" evidence="9">
    <location>
        <begin position="164"/>
        <end position="185"/>
    </location>
</feature>
<keyword evidence="3" id="KW-0813">Transport</keyword>
<proteinExistence type="inferred from homology"/>
<feature type="transmembrane region" description="Helical" evidence="9">
    <location>
        <begin position="32"/>
        <end position="55"/>
    </location>
</feature>
<evidence type="ECO:0000256" key="9">
    <source>
        <dbReference type="SAM" id="Phobius"/>
    </source>
</evidence>
<dbReference type="InterPro" id="IPR018047">
    <property type="entry name" value="Ammonium_transpt_CS"/>
</dbReference>
<dbReference type="InterPro" id="IPR001905">
    <property type="entry name" value="Ammonium_transpt"/>
</dbReference>
<evidence type="ECO:0000313" key="12">
    <source>
        <dbReference type="Proteomes" id="UP000663829"/>
    </source>
</evidence>
<feature type="domain" description="Ammonium transporter AmtB-like" evidence="10">
    <location>
        <begin position="1"/>
        <end position="317"/>
    </location>
</feature>
<feature type="transmembrane region" description="Helical" evidence="9">
    <location>
        <begin position="197"/>
        <end position="218"/>
    </location>
</feature>
<evidence type="ECO:0000256" key="2">
    <source>
        <dbReference type="ARBA" id="ARBA00005887"/>
    </source>
</evidence>
<evidence type="ECO:0000256" key="5">
    <source>
        <dbReference type="ARBA" id="ARBA00022989"/>
    </source>
</evidence>
<evidence type="ECO:0000256" key="7">
    <source>
        <dbReference type="ARBA" id="ARBA00023177"/>
    </source>
</evidence>
<feature type="region of interest" description="Disordered" evidence="8">
    <location>
        <begin position="464"/>
        <end position="506"/>
    </location>
</feature>
<comment type="subcellular location">
    <subcellularLocation>
        <location evidence="1">Membrane</location>
        <topology evidence="1">Multi-pass membrane protein</topology>
    </subcellularLocation>
</comment>